<protein>
    <submittedName>
        <fullName evidence="1">Uncharacterized protein</fullName>
    </submittedName>
</protein>
<dbReference type="SUPFAM" id="SSF52540">
    <property type="entry name" value="P-loop containing nucleoside triphosphate hydrolases"/>
    <property type="match status" value="1"/>
</dbReference>
<organism evidence="1 2">
    <name type="scientific">Rubrivivax albus</name>
    <dbReference type="NCBI Taxonomy" id="2499835"/>
    <lineage>
        <taxon>Bacteria</taxon>
        <taxon>Pseudomonadati</taxon>
        <taxon>Pseudomonadota</taxon>
        <taxon>Betaproteobacteria</taxon>
        <taxon>Burkholderiales</taxon>
        <taxon>Sphaerotilaceae</taxon>
        <taxon>Rubrivivax</taxon>
    </lineage>
</organism>
<accession>A0A437K220</accession>
<evidence type="ECO:0000313" key="2">
    <source>
        <dbReference type="Proteomes" id="UP000288178"/>
    </source>
</evidence>
<proteinExistence type="predicted"/>
<sequence length="874" mass="93184">MLLLARLALEPHVAHAREMLAEWLWPHADAATGRARLRQTLSTLKATLERPADGTRSIAILADRLTLQLAPGAVVCDVVRFESAARDGDRAAAAAAWGGELLPGHYDEWVLDLRRRLQALVDRLDLEAHSMRCSEPPSRGPSTAPDDGLPQYLTPLIGGESAVRALADAAAKTRWLVVLGRGGLGKTRLSVQAARSLLADGQIDTARFVAWAGCTTVHDAVSRVRLALTQGSAPAAHARADTAALLDAAADMAMVALAGRRALLQLDNAEQLPDAALALVPRLLARLPGLRVIVTTRRALATDGARTWCPRPLPADGPASAALQLFIDRARAVRPDFQCHPGNEAAIRSILRRLEGLPLAIELAAAKVRMLPPAQLAEHLDEEGAERWRLLARRGPGVMDEPRHASLDAVVATSLALLTPAARRLLDLMASARAPVCLALAQHHPAANPPVEPAWQELVADSLLVEAGDDGHGRWCTLPEPVRDLVLEPLADPEVATLQAGWADALASWAGTLAPAWPLPRVEQALPLLLSLLADTSLAADDAEQRTRHLMLAFAPAWQERHPPASALDALDRAVDGMATRPQPGQDSAVAAAATVLATSLDLAAGRGARARELASRIDLDALEHAPARAQARLLQARVAWRVDADAVGARARLAQARTEAPDHPATMAALLSLEATLANEADRDPARAADAYRMALHWLAAEPRAHAHARRGLRYNVAITAIYHGNAGTALPDLAALATEARAVGDRHLLSQVLNATGSALDLLGRTADAEQATRAALTEAWATLETENVLYALWNLGPLALAQGDARRAARLMGFADRFWRMHFGALAAQDARDVARTRRRCRLQLGREAGQRAWDEGAALPLASAVSLALA</sequence>
<dbReference type="EMBL" id="SACT01000001">
    <property type="protein sequence ID" value="RVT54416.1"/>
    <property type="molecule type" value="Genomic_DNA"/>
</dbReference>
<reference evidence="1 2" key="1">
    <citation type="submission" date="2019-01" db="EMBL/GenBank/DDBJ databases">
        <authorList>
            <person name="Chen W.-M."/>
        </authorList>
    </citation>
    <scope>NUCLEOTIDE SEQUENCE [LARGE SCALE GENOMIC DNA]</scope>
    <source>
        <strain evidence="1 2">ICH-3</strain>
    </source>
</reference>
<dbReference type="PANTHER" id="PTHR47691">
    <property type="entry name" value="REGULATOR-RELATED"/>
    <property type="match status" value="1"/>
</dbReference>
<dbReference type="InterPro" id="IPR036388">
    <property type="entry name" value="WH-like_DNA-bd_sf"/>
</dbReference>
<dbReference type="Proteomes" id="UP000288178">
    <property type="component" value="Unassembled WGS sequence"/>
</dbReference>
<name>A0A437K220_9BURK</name>
<dbReference type="Gene3D" id="3.40.50.300">
    <property type="entry name" value="P-loop containing nucleotide triphosphate hydrolases"/>
    <property type="match status" value="1"/>
</dbReference>
<keyword evidence="2" id="KW-1185">Reference proteome</keyword>
<evidence type="ECO:0000313" key="1">
    <source>
        <dbReference type="EMBL" id="RVT54416.1"/>
    </source>
</evidence>
<comment type="caution">
    <text evidence="1">The sequence shown here is derived from an EMBL/GenBank/DDBJ whole genome shotgun (WGS) entry which is preliminary data.</text>
</comment>
<dbReference type="PANTHER" id="PTHR47691:SF3">
    <property type="entry name" value="HTH-TYPE TRANSCRIPTIONAL REGULATOR RV0890C-RELATED"/>
    <property type="match status" value="1"/>
</dbReference>
<dbReference type="InterPro" id="IPR027417">
    <property type="entry name" value="P-loop_NTPase"/>
</dbReference>
<gene>
    <name evidence="1" type="ORF">ENE75_06110</name>
</gene>
<dbReference type="AlphaFoldDB" id="A0A437K220"/>
<dbReference type="Gene3D" id="1.10.10.10">
    <property type="entry name" value="Winged helix-like DNA-binding domain superfamily/Winged helix DNA-binding domain"/>
    <property type="match status" value="1"/>
</dbReference>